<dbReference type="Gene3D" id="1.20.144.10">
    <property type="entry name" value="Phosphatidic acid phosphatase type 2/haloperoxidase"/>
    <property type="match status" value="1"/>
</dbReference>
<name>A0A8J3YNL2_9ACTN</name>
<evidence type="ECO:0000259" key="8">
    <source>
        <dbReference type="SMART" id="SM00014"/>
    </source>
</evidence>
<organism evidence="9 10">
    <name type="scientific">Virgisporangium aliadipatigenens</name>
    <dbReference type="NCBI Taxonomy" id="741659"/>
    <lineage>
        <taxon>Bacteria</taxon>
        <taxon>Bacillati</taxon>
        <taxon>Actinomycetota</taxon>
        <taxon>Actinomycetes</taxon>
        <taxon>Micromonosporales</taxon>
        <taxon>Micromonosporaceae</taxon>
        <taxon>Virgisporangium</taxon>
    </lineage>
</organism>
<feature type="transmembrane region" description="Helical" evidence="7">
    <location>
        <begin position="27"/>
        <end position="50"/>
    </location>
</feature>
<keyword evidence="5 7" id="KW-1133">Transmembrane helix</keyword>
<evidence type="ECO:0000256" key="1">
    <source>
        <dbReference type="ARBA" id="ARBA00004651"/>
    </source>
</evidence>
<evidence type="ECO:0000256" key="3">
    <source>
        <dbReference type="ARBA" id="ARBA00022692"/>
    </source>
</evidence>
<evidence type="ECO:0000256" key="4">
    <source>
        <dbReference type="ARBA" id="ARBA00022801"/>
    </source>
</evidence>
<keyword evidence="3 7" id="KW-0812">Transmembrane</keyword>
<keyword evidence="4" id="KW-0378">Hydrolase</keyword>
<evidence type="ECO:0000256" key="5">
    <source>
        <dbReference type="ARBA" id="ARBA00022989"/>
    </source>
</evidence>
<comment type="subcellular location">
    <subcellularLocation>
        <location evidence="1">Cell membrane</location>
        <topology evidence="1">Multi-pass membrane protein</topology>
    </subcellularLocation>
</comment>
<gene>
    <name evidence="9" type="ORF">Val02_57400</name>
</gene>
<feature type="transmembrane region" description="Helical" evidence="7">
    <location>
        <begin position="175"/>
        <end position="194"/>
    </location>
</feature>
<feature type="transmembrane region" description="Helical" evidence="7">
    <location>
        <begin position="149"/>
        <end position="168"/>
    </location>
</feature>
<dbReference type="GO" id="GO:0016787">
    <property type="term" value="F:hydrolase activity"/>
    <property type="evidence" value="ECO:0007669"/>
    <property type="project" value="UniProtKB-KW"/>
</dbReference>
<dbReference type="InterPro" id="IPR036938">
    <property type="entry name" value="PAP2/HPO_sf"/>
</dbReference>
<feature type="domain" description="Phosphatidic acid phosphatase type 2/haloperoxidase" evidence="8">
    <location>
        <begin position="109"/>
        <end position="221"/>
    </location>
</feature>
<dbReference type="AlphaFoldDB" id="A0A8J3YNL2"/>
<feature type="transmembrane region" description="Helical" evidence="7">
    <location>
        <begin position="109"/>
        <end position="129"/>
    </location>
</feature>
<reference evidence="9" key="1">
    <citation type="submission" date="2021-01" db="EMBL/GenBank/DDBJ databases">
        <title>Whole genome shotgun sequence of Virgisporangium aliadipatigenens NBRC 105644.</title>
        <authorList>
            <person name="Komaki H."/>
            <person name="Tamura T."/>
        </authorList>
    </citation>
    <scope>NUCLEOTIDE SEQUENCE</scope>
    <source>
        <strain evidence="9">NBRC 105644</strain>
    </source>
</reference>
<sequence>MSNALTDTSAHGTHLRRHVGRLVLKRVVAPGALLYLFLVGSGLALAHPLARLAAGESEVNRDLADGRTPFWNAVTSVLSTLADTASIIGSMAVFAVLLRVLYGRWGESVTLMTAVILQSSVFVLTAAVVDRNRPDVPHLDPAPPTSSFPSGHTGAATALYIGIAVVVGWRLRQTWIRWALVLGLAVLPFLVALSRLYRGMHHVSDVAFGMLNGVLCVVIAVYAFRPGRDADGDWPRVPVQRRRRSAG</sequence>
<feature type="transmembrane region" description="Helical" evidence="7">
    <location>
        <begin position="70"/>
        <end position="97"/>
    </location>
</feature>
<evidence type="ECO:0000313" key="10">
    <source>
        <dbReference type="Proteomes" id="UP000619260"/>
    </source>
</evidence>
<accession>A0A8J3YNL2</accession>
<dbReference type="Pfam" id="PF01569">
    <property type="entry name" value="PAP2"/>
    <property type="match status" value="1"/>
</dbReference>
<dbReference type="InterPro" id="IPR000326">
    <property type="entry name" value="PAP2/HPO"/>
</dbReference>
<dbReference type="SMART" id="SM00014">
    <property type="entry name" value="acidPPc"/>
    <property type="match status" value="1"/>
</dbReference>
<evidence type="ECO:0000256" key="6">
    <source>
        <dbReference type="ARBA" id="ARBA00023136"/>
    </source>
</evidence>
<dbReference type="EMBL" id="BOPF01000023">
    <property type="protein sequence ID" value="GIJ48854.1"/>
    <property type="molecule type" value="Genomic_DNA"/>
</dbReference>
<evidence type="ECO:0000313" key="9">
    <source>
        <dbReference type="EMBL" id="GIJ48854.1"/>
    </source>
</evidence>
<dbReference type="SUPFAM" id="SSF48317">
    <property type="entry name" value="Acid phosphatase/Vanadium-dependent haloperoxidase"/>
    <property type="match status" value="1"/>
</dbReference>
<dbReference type="RefSeq" id="WP_203902334.1">
    <property type="nucleotide sequence ID" value="NZ_BOPF01000023.1"/>
</dbReference>
<evidence type="ECO:0000256" key="2">
    <source>
        <dbReference type="ARBA" id="ARBA00022475"/>
    </source>
</evidence>
<dbReference type="GO" id="GO:0005886">
    <property type="term" value="C:plasma membrane"/>
    <property type="evidence" value="ECO:0007669"/>
    <property type="project" value="UniProtKB-SubCell"/>
</dbReference>
<dbReference type="PANTHER" id="PTHR14969:SF62">
    <property type="entry name" value="DECAPRENYLPHOSPHORYL-5-PHOSPHORIBOSE PHOSPHATASE RV3807C-RELATED"/>
    <property type="match status" value="1"/>
</dbReference>
<dbReference type="Proteomes" id="UP000619260">
    <property type="component" value="Unassembled WGS sequence"/>
</dbReference>
<proteinExistence type="predicted"/>
<feature type="transmembrane region" description="Helical" evidence="7">
    <location>
        <begin position="206"/>
        <end position="224"/>
    </location>
</feature>
<keyword evidence="10" id="KW-1185">Reference proteome</keyword>
<keyword evidence="6 7" id="KW-0472">Membrane</keyword>
<dbReference type="PANTHER" id="PTHR14969">
    <property type="entry name" value="SPHINGOSINE-1-PHOSPHATE PHOSPHOHYDROLASE"/>
    <property type="match status" value="1"/>
</dbReference>
<protein>
    <recommendedName>
        <fullName evidence="8">Phosphatidic acid phosphatase type 2/haloperoxidase domain-containing protein</fullName>
    </recommendedName>
</protein>
<keyword evidence="2" id="KW-1003">Cell membrane</keyword>
<comment type="caution">
    <text evidence="9">The sequence shown here is derived from an EMBL/GenBank/DDBJ whole genome shotgun (WGS) entry which is preliminary data.</text>
</comment>
<evidence type="ECO:0000256" key="7">
    <source>
        <dbReference type="SAM" id="Phobius"/>
    </source>
</evidence>